<dbReference type="PANTHER" id="PTHR13683:SF768">
    <property type="entry name" value="EUKARYOTIC ASPARTYL PROTEASE FAMILY PROTEIN"/>
    <property type="match status" value="1"/>
</dbReference>
<dbReference type="CDD" id="cd05471">
    <property type="entry name" value="pepsin_like"/>
    <property type="match status" value="1"/>
</dbReference>
<dbReference type="Proteomes" id="UP000655225">
    <property type="component" value="Unassembled WGS sequence"/>
</dbReference>
<accession>A0A834YYZ2</accession>
<sequence>MMDLRKLIFGLSVLVLFVFSIVSANGVFKVHHRFAGQNRSLNALKTHDGRRHRRFLSGVDLPMAGNGHPAGTGFVLHHIHFVIICYSMENSFIWLYFTKIGIGTPAKDYYVQVDTGSDILWVNCIQCSRCPVKSDLGIKLTLYNPKGSASGKMVTCDQNFCTDTYDGQIPGCTANLPCQYNVLYGDGSSTAGYFVQDFVHYDRVSGNLQTTSANGSVIFG</sequence>
<dbReference type="AlphaFoldDB" id="A0A834YYZ2"/>
<dbReference type="OrthoDB" id="2747330at2759"/>
<comment type="caution">
    <text evidence="3">The sequence shown here is derived from an EMBL/GenBank/DDBJ whole genome shotgun (WGS) entry which is preliminary data.</text>
</comment>
<gene>
    <name evidence="3" type="ORF">HHK36_020139</name>
</gene>
<organism evidence="3 4">
    <name type="scientific">Tetracentron sinense</name>
    <name type="common">Spur-leaf</name>
    <dbReference type="NCBI Taxonomy" id="13715"/>
    <lineage>
        <taxon>Eukaryota</taxon>
        <taxon>Viridiplantae</taxon>
        <taxon>Streptophyta</taxon>
        <taxon>Embryophyta</taxon>
        <taxon>Tracheophyta</taxon>
        <taxon>Spermatophyta</taxon>
        <taxon>Magnoliopsida</taxon>
        <taxon>Trochodendrales</taxon>
        <taxon>Trochodendraceae</taxon>
        <taxon>Tetracentron</taxon>
    </lineage>
</organism>
<reference evidence="3 4" key="1">
    <citation type="submission" date="2020-04" db="EMBL/GenBank/DDBJ databases">
        <title>Plant Genome Project.</title>
        <authorList>
            <person name="Zhang R.-G."/>
        </authorList>
    </citation>
    <scope>NUCLEOTIDE SEQUENCE [LARGE SCALE GENOMIC DNA]</scope>
    <source>
        <strain evidence="3">YNK0</strain>
        <tissue evidence="3">Leaf</tissue>
    </source>
</reference>
<dbReference type="InterPro" id="IPR001461">
    <property type="entry name" value="Aspartic_peptidase_A1"/>
</dbReference>
<dbReference type="GO" id="GO:0004190">
    <property type="term" value="F:aspartic-type endopeptidase activity"/>
    <property type="evidence" value="ECO:0007669"/>
    <property type="project" value="InterPro"/>
</dbReference>
<dbReference type="PANTHER" id="PTHR13683">
    <property type="entry name" value="ASPARTYL PROTEASES"/>
    <property type="match status" value="1"/>
</dbReference>
<dbReference type="PROSITE" id="PS51767">
    <property type="entry name" value="PEPTIDASE_A1"/>
    <property type="match status" value="1"/>
</dbReference>
<proteinExistence type="inferred from homology"/>
<dbReference type="InterPro" id="IPR021109">
    <property type="entry name" value="Peptidase_aspartic_dom_sf"/>
</dbReference>
<dbReference type="InterPro" id="IPR033121">
    <property type="entry name" value="PEPTIDASE_A1"/>
</dbReference>
<dbReference type="Pfam" id="PF14543">
    <property type="entry name" value="TAXi_N"/>
    <property type="match status" value="1"/>
</dbReference>
<evidence type="ECO:0000256" key="1">
    <source>
        <dbReference type="ARBA" id="ARBA00007447"/>
    </source>
</evidence>
<protein>
    <recommendedName>
        <fullName evidence="2">Peptidase A1 domain-containing protein</fullName>
    </recommendedName>
</protein>
<dbReference type="Gene3D" id="2.40.70.10">
    <property type="entry name" value="Acid Proteases"/>
    <property type="match status" value="1"/>
</dbReference>
<feature type="domain" description="Peptidase A1" evidence="2">
    <location>
        <begin position="96"/>
        <end position="220"/>
    </location>
</feature>
<evidence type="ECO:0000313" key="3">
    <source>
        <dbReference type="EMBL" id="KAF8393937.1"/>
    </source>
</evidence>
<dbReference type="GO" id="GO:0006508">
    <property type="term" value="P:proteolysis"/>
    <property type="evidence" value="ECO:0007669"/>
    <property type="project" value="InterPro"/>
</dbReference>
<dbReference type="InterPro" id="IPR032861">
    <property type="entry name" value="TAXi_N"/>
</dbReference>
<keyword evidence="4" id="KW-1185">Reference proteome</keyword>
<evidence type="ECO:0000313" key="4">
    <source>
        <dbReference type="Proteomes" id="UP000655225"/>
    </source>
</evidence>
<dbReference type="InterPro" id="IPR034164">
    <property type="entry name" value="Pepsin-like_dom"/>
</dbReference>
<dbReference type="EMBL" id="JABCRI010000014">
    <property type="protein sequence ID" value="KAF8393937.1"/>
    <property type="molecule type" value="Genomic_DNA"/>
</dbReference>
<dbReference type="OMA" id="ISWIACN"/>
<dbReference type="SUPFAM" id="SSF50630">
    <property type="entry name" value="Acid proteases"/>
    <property type="match status" value="1"/>
</dbReference>
<evidence type="ECO:0000259" key="2">
    <source>
        <dbReference type="PROSITE" id="PS51767"/>
    </source>
</evidence>
<name>A0A834YYZ2_TETSI</name>
<comment type="similarity">
    <text evidence="1">Belongs to the peptidase A1 family.</text>
</comment>